<sequence>MSRVSFEDTPESDSVAEHVMLEDIVKLEGRISQLEGNINMFIRYVASIRFTTAERDSAPWMSNWEANLLSGTLVAPIPYVEPEPEYEVEVIIVDDAEFARIGGAEIVDVDLAELPPADAAEVAADVADEDALVDETAVDDSEPPLSAA</sequence>
<evidence type="ECO:0000313" key="1">
    <source>
        <dbReference type="EMBL" id="KKN15362.1"/>
    </source>
</evidence>
<dbReference type="AlphaFoldDB" id="A0A0F9NTJ2"/>
<gene>
    <name evidence="1" type="ORF">LCGC14_0986800</name>
</gene>
<organism evidence="1">
    <name type="scientific">marine sediment metagenome</name>
    <dbReference type="NCBI Taxonomy" id="412755"/>
    <lineage>
        <taxon>unclassified sequences</taxon>
        <taxon>metagenomes</taxon>
        <taxon>ecological metagenomes</taxon>
    </lineage>
</organism>
<proteinExistence type="predicted"/>
<comment type="caution">
    <text evidence="1">The sequence shown here is derived from an EMBL/GenBank/DDBJ whole genome shotgun (WGS) entry which is preliminary data.</text>
</comment>
<dbReference type="EMBL" id="LAZR01003720">
    <property type="protein sequence ID" value="KKN15362.1"/>
    <property type="molecule type" value="Genomic_DNA"/>
</dbReference>
<protein>
    <submittedName>
        <fullName evidence="1">Uncharacterized protein</fullName>
    </submittedName>
</protein>
<accession>A0A0F9NTJ2</accession>
<reference evidence="1" key="1">
    <citation type="journal article" date="2015" name="Nature">
        <title>Complex archaea that bridge the gap between prokaryotes and eukaryotes.</title>
        <authorList>
            <person name="Spang A."/>
            <person name="Saw J.H."/>
            <person name="Jorgensen S.L."/>
            <person name="Zaremba-Niedzwiedzka K."/>
            <person name="Martijn J."/>
            <person name="Lind A.E."/>
            <person name="van Eijk R."/>
            <person name="Schleper C."/>
            <person name="Guy L."/>
            <person name="Ettema T.J."/>
        </authorList>
    </citation>
    <scope>NUCLEOTIDE SEQUENCE</scope>
</reference>
<name>A0A0F9NTJ2_9ZZZZ</name>